<name>A0ABP8GLM7_9BACT</name>
<dbReference type="SUPFAM" id="SSF81901">
    <property type="entry name" value="HCP-like"/>
    <property type="match status" value="1"/>
</dbReference>
<gene>
    <name evidence="3" type="ORF">GCM10023184_15410</name>
</gene>
<comment type="caution">
    <text evidence="3">The sequence shown here is derived from an EMBL/GenBank/DDBJ whole genome shotgun (WGS) entry which is preliminary data.</text>
</comment>
<feature type="region of interest" description="Disordered" evidence="1">
    <location>
        <begin position="833"/>
        <end position="887"/>
    </location>
</feature>
<keyword evidence="4" id="KW-1185">Reference proteome</keyword>
<feature type="signal peptide" evidence="2">
    <location>
        <begin position="1"/>
        <end position="25"/>
    </location>
</feature>
<reference evidence="4" key="1">
    <citation type="journal article" date="2019" name="Int. J. Syst. Evol. Microbiol.">
        <title>The Global Catalogue of Microorganisms (GCM) 10K type strain sequencing project: providing services to taxonomists for standard genome sequencing and annotation.</title>
        <authorList>
            <consortium name="The Broad Institute Genomics Platform"/>
            <consortium name="The Broad Institute Genome Sequencing Center for Infectious Disease"/>
            <person name="Wu L."/>
            <person name="Ma J."/>
        </authorList>
    </citation>
    <scope>NUCLEOTIDE SEQUENCE [LARGE SCALE GENOMIC DNA]</scope>
    <source>
        <strain evidence="4">JCM 17919</strain>
    </source>
</reference>
<dbReference type="EMBL" id="BAABGY010000006">
    <property type="protein sequence ID" value="GAA4326644.1"/>
    <property type="molecule type" value="Genomic_DNA"/>
</dbReference>
<sequence length="1017" mass="114259">MNHQPRFWLFLGLVLGSLFALPARAQLGFDLDIKKPEPYDNRETKAEKTPDKPIKIHKRALQNMVTHYNYFYNANAKINEVLDGAKQSHKDLYTRLLPFYPYTLDATAGQAQQLDSVVLKAKAGIVLHDLRNDWIDNLYLLWGAAYYFEKKFDSAYTMFQFINWAFADKEKDGYYRYIGSRIDGNAANQIASQEKKPTLVRRALTEPPSRNDALVWQVRTLIQQEAYPEAGSLLSALVSDPAFPARLRPQLEEVQAYLYYQQKAWDSSAIHLVKALPAAGTRQEKARWEYLAAQMFERKGRIEDAKTWYAKAIDHSDDPVMEVYARLNLIRINKEGGDNYIDRNIATLLKMARKDKYEEYRDVIYSMLAQMEIERGNFLMAQEYLRRSAKFRSESPNQTANNEAYLALADRSFDQRLYKTAAQFYDSVKPEGLTADDSLRINERKPLLTQLVAYTNTLERQDSLLRLAALSEDERKDFVRRISRQLRRAQGLKEEAAAAPRGGNAGGTTPDPFTTGGTGGTGGNRGEWYFYNDNARRNGAASFRQIWGDRPNVDNWRRATDVTTQLRKTVPEATRNVAGTAGPRQFDDPLSFEALMDAVPLTPEAQKIANDSIQYALRGLGLLYSNEMGDYAATIETLEGLRKRYPAPDSLDAVLFNLYFAYQHTGNTAKAEEMKRLLQSRFPQGRYTAIATTGQDPAATNKVQAAAATRAYENVYDLYLSGRFVEAEAAKVVADSMYRTNKWEPQLLYIQAVAQVKQQQDSAATRTLNTLVAQAPNTPLAEKATTLLRVLGRRAQIEEELRNLQVERPVEDSVAVVPPPQVVTTTPTPVVPPVVRDTVAAPPAPRSVQTQTSVTGRPRDTASVSNKPVAGKPRIDTSSRTRPAVPVTTPGSPYRFYGDSAQFAVIVMQKVDIVYVNEARNAFARYNAGKGRTQEASVVPVNNDVKLLLVGPFATAADAIGYVQEVKPITPTQILPWLKGGNYSYSIISPFNLQVVQAAKEMEAYQKFLDSRLPVKL</sequence>
<evidence type="ECO:0008006" key="5">
    <source>
        <dbReference type="Google" id="ProtNLM"/>
    </source>
</evidence>
<dbReference type="RefSeq" id="WP_345254825.1">
    <property type="nucleotide sequence ID" value="NZ_BAABGY010000006.1"/>
</dbReference>
<feature type="region of interest" description="Disordered" evidence="1">
    <location>
        <begin position="489"/>
        <end position="524"/>
    </location>
</feature>
<evidence type="ECO:0000313" key="4">
    <source>
        <dbReference type="Proteomes" id="UP001501725"/>
    </source>
</evidence>
<feature type="compositionally biased region" description="Low complexity" evidence="1">
    <location>
        <begin position="497"/>
        <end position="515"/>
    </location>
</feature>
<evidence type="ECO:0000313" key="3">
    <source>
        <dbReference type="EMBL" id="GAA4326644.1"/>
    </source>
</evidence>
<feature type="chain" id="PRO_5047520247" description="Tetratricopeptide repeat protein" evidence="2">
    <location>
        <begin position="26"/>
        <end position="1017"/>
    </location>
</feature>
<dbReference type="Gene3D" id="1.25.40.10">
    <property type="entry name" value="Tetratricopeptide repeat domain"/>
    <property type="match status" value="2"/>
</dbReference>
<organism evidence="3 4">
    <name type="scientific">Flaviaesturariibacter amylovorans</name>
    <dbReference type="NCBI Taxonomy" id="1084520"/>
    <lineage>
        <taxon>Bacteria</taxon>
        <taxon>Pseudomonadati</taxon>
        <taxon>Bacteroidota</taxon>
        <taxon>Chitinophagia</taxon>
        <taxon>Chitinophagales</taxon>
        <taxon>Chitinophagaceae</taxon>
        <taxon>Flaviaestuariibacter</taxon>
    </lineage>
</organism>
<dbReference type="InterPro" id="IPR011990">
    <property type="entry name" value="TPR-like_helical_dom_sf"/>
</dbReference>
<protein>
    <recommendedName>
        <fullName evidence="5">Tetratricopeptide repeat protein</fullName>
    </recommendedName>
</protein>
<evidence type="ECO:0000256" key="2">
    <source>
        <dbReference type="SAM" id="SignalP"/>
    </source>
</evidence>
<proteinExistence type="predicted"/>
<evidence type="ECO:0000256" key="1">
    <source>
        <dbReference type="SAM" id="MobiDB-lite"/>
    </source>
</evidence>
<dbReference type="Proteomes" id="UP001501725">
    <property type="component" value="Unassembled WGS sequence"/>
</dbReference>
<accession>A0ABP8GLM7</accession>
<keyword evidence="2" id="KW-0732">Signal</keyword>